<accession>A0ABT9EDR9</accession>
<dbReference type="SUPFAM" id="SSF103088">
    <property type="entry name" value="OmpA-like"/>
    <property type="match status" value="1"/>
</dbReference>
<dbReference type="Proteomes" id="UP001243009">
    <property type="component" value="Unassembled WGS sequence"/>
</dbReference>
<dbReference type="InterPro" id="IPR036737">
    <property type="entry name" value="OmpA-like_sf"/>
</dbReference>
<dbReference type="PANTHER" id="PTHR30329">
    <property type="entry name" value="STATOR ELEMENT OF FLAGELLAR MOTOR COMPLEX"/>
    <property type="match status" value="1"/>
</dbReference>
<organism evidence="3 4">
    <name type="scientific">Paracraurococcus lichenis</name>
    <dbReference type="NCBI Taxonomy" id="3064888"/>
    <lineage>
        <taxon>Bacteria</taxon>
        <taxon>Pseudomonadati</taxon>
        <taxon>Pseudomonadota</taxon>
        <taxon>Alphaproteobacteria</taxon>
        <taxon>Acetobacterales</taxon>
        <taxon>Roseomonadaceae</taxon>
        <taxon>Paracraurococcus</taxon>
    </lineage>
</organism>
<evidence type="ECO:0000259" key="2">
    <source>
        <dbReference type="PROSITE" id="PS51123"/>
    </source>
</evidence>
<gene>
    <name evidence="3" type="ORF">Q7A36_39130</name>
</gene>
<dbReference type="Pfam" id="PF00691">
    <property type="entry name" value="OmpA"/>
    <property type="match status" value="1"/>
</dbReference>
<evidence type="ECO:0000256" key="1">
    <source>
        <dbReference type="PROSITE-ProRule" id="PRU00473"/>
    </source>
</evidence>
<keyword evidence="4" id="KW-1185">Reference proteome</keyword>
<evidence type="ECO:0000313" key="4">
    <source>
        <dbReference type="Proteomes" id="UP001243009"/>
    </source>
</evidence>
<evidence type="ECO:0000313" key="3">
    <source>
        <dbReference type="EMBL" id="MDO9714363.1"/>
    </source>
</evidence>
<dbReference type="InterPro" id="IPR006665">
    <property type="entry name" value="OmpA-like"/>
</dbReference>
<dbReference type="PANTHER" id="PTHR30329:SF21">
    <property type="entry name" value="LIPOPROTEIN YIAD-RELATED"/>
    <property type="match status" value="1"/>
</dbReference>
<proteinExistence type="predicted"/>
<dbReference type="PROSITE" id="PS51123">
    <property type="entry name" value="OMPA_2"/>
    <property type="match status" value="1"/>
</dbReference>
<dbReference type="InterPro" id="IPR050330">
    <property type="entry name" value="Bact_OuterMem_StrucFunc"/>
</dbReference>
<sequence>MAFSGVGLCFPGCSLFVPKDQPLPVVFFAGDDATLDVVGQTVVANAAQLAKRYPLQPVRVVGFTSPAGVPAANRALAEARARAVADALIMAGVSSDRVRFESGGTAPYADTPTQSRRVEIRIGI</sequence>
<feature type="domain" description="OmpA-like" evidence="2">
    <location>
        <begin position="19"/>
        <end position="124"/>
    </location>
</feature>
<name>A0ABT9EDR9_9PROT</name>
<dbReference type="Gene3D" id="3.30.1330.60">
    <property type="entry name" value="OmpA-like domain"/>
    <property type="match status" value="1"/>
</dbReference>
<protein>
    <submittedName>
        <fullName evidence="3">OmpA family protein</fullName>
    </submittedName>
</protein>
<keyword evidence="1" id="KW-0472">Membrane</keyword>
<dbReference type="EMBL" id="JAUTWS010000230">
    <property type="protein sequence ID" value="MDO9714363.1"/>
    <property type="molecule type" value="Genomic_DNA"/>
</dbReference>
<reference evidence="3 4" key="1">
    <citation type="submission" date="2023-08" db="EMBL/GenBank/DDBJ databases">
        <title>The draft genome sequence of Paracraurococcus sp. LOR1-02.</title>
        <authorList>
            <person name="Kingkaew E."/>
            <person name="Tanasupawat S."/>
        </authorList>
    </citation>
    <scope>NUCLEOTIDE SEQUENCE [LARGE SCALE GENOMIC DNA]</scope>
    <source>
        <strain evidence="3 4">LOR1-02</strain>
    </source>
</reference>
<comment type="caution">
    <text evidence="3">The sequence shown here is derived from an EMBL/GenBank/DDBJ whole genome shotgun (WGS) entry which is preliminary data.</text>
</comment>